<dbReference type="RefSeq" id="WP_203808819.1">
    <property type="nucleotide sequence ID" value="NZ_BAAAQE010000055.1"/>
</dbReference>
<dbReference type="InterPro" id="IPR009014">
    <property type="entry name" value="Transketo_C/PFOR_II"/>
</dbReference>
<reference evidence="7 8" key="1">
    <citation type="submission" date="2021-01" db="EMBL/GenBank/DDBJ databases">
        <title>Whole genome shotgun sequence of Actinoplanes couchii NBRC 106145.</title>
        <authorList>
            <person name="Komaki H."/>
            <person name="Tamura T."/>
        </authorList>
    </citation>
    <scope>NUCLEOTIDE SEQUENCE [LARGE SCALE GENOMIC DNA]</scope>
    <source>
        <strain evidence="7 8">NBRC 106145</strain>
    </source>
</reference>
<evidence type="ECO:0000313" key="7">
    <source>
        <dbReference type="EMBL" id="GID61137.1"/>
    </source>
</evidence>
<dbReference type="Gene3D" id="3.40.50.970">
    <property type="match status" value="2"/>
</dbReference>
<comment type="caution">
    <text evidence="7">The sequence shown here is derived from an EMBL/GenBank/DDBJ whole genome shotgun (WGS) entry which is preliminary data.</text>
</comment>
<feature type="domain" description="Xylulose 5-phosphate/Fructose 6-phosphate phosphoketolase N-terminal" evidence="6">
    <location>
        <begin position="18"/>
        <end position="379"/>
    </location>
</feature>
<dbReference type="PROSITE" id="PS60002">
    <property type="entry name" value="PHOSPHOKETOLASE_1"/>
    <property type="match status" value="1"/>
</dbReference>
<dbReference type="PROSITE" id="PS60003">
    <property type="entry name" value="PHOSPHOKETOLASE_2"/>
    <property type="match status" value="1"/>
</dbReference>
<dbReference type="Pfam" id="PF09363">
    <property type="entry name" value="XFP_C"/>
    <property type="match status" value="1"/>
</dbReference>
<protein>
    <submittedName>
        <fullName evidence="7">Phosphoketolase</fullName>
    </submittedName>
</protein>
<evidence type="ECO:0000313" key="8">
    <source>
        <dbReference type="Proteomes" id="UP000612282"/>
    </source>
</evidence>
<dbReference type="PANTHER" id="PTHR31273:SF0">
    <property type="entry name" value="PHOSPHOKETOLASE-RELATED"/>
    <property type="match status" value="1"/>
</dbReference>
<dbReference type="EMBL" id="BOMG01000119">
    <property type="protein sequence ID" value="GID61137.1"/>
    <property type="molecule type" value="Genomic_DNA"/>
</dbReference>
<dbReference type="Proteomes" id="UP000612282">
    <property type="component" value="Unassembled WGS sequence"/>
</dbReference>
<dbReference type="NCBIfam" id="NF003619">
    <property type="entry name" value="PRK05261.1-4"/>
    <property type="match status" value="1"/>
</dbReference>
<comment type="similarity">
    <text evidence="2">Belongs to the XFP family.</text>
</comment>
<dbReference type="InterPro" id="IPR005593">
    <property type="entry name" value="Xul5P/Fru6P_PKetolase"/>
</dbReference>
<dbReference type="InterPro" id="IPR018970">
    <property type="entry name" value="Xul5P/Fru6P_PKetolase_N"/>
</dbReference>
<dbReference type="PANTHER" id="PTHR31273">
    <property type="entry name" value="PHOSPHOKETOLASE-RELATED"/>
    <property type="match status" value="1"/>
</dbReference>
<dbReference type="Pfam" id="PF03894">
    <property type="entry name" value="XFP"/>
    <property type="match status" value="1"/>
</dbReference>
<dbReference type="Gene3D" id="3.40.50.920">
    <property type="match status" value="1"/>
</dbReference>
<evidence type="ECO:0000256" key="4">
    <source>
        <dbReference type="ARBA" id="ARBA00023239"/>
    </source>
</evidence>
<dbReference type="InterPro" id="IPR019789">
    <property type="entry name" value="Xul5P/Fru6P_PKetolase_ThDP_BS"/>
</dbReference>
<evidence type="ECO:0000256" key="1">
    <source>
        <dbReference type="ARBA" id="ARBA00001964"/>
    </source>
</evidence>
<keyword evidence="3" id="KW-0786">Thiamine pyrophosphate</keyword>
<accession>A0ABQ3XRJ4</accession>
<proteinExistence type="inferred from homology"/>
<comment type="cofactor">
    <cofactor evidence="1">
        <name>thiamine diphosphate</name>
        <dbReference type="ChEBI" id="CHEBI:58937"/>
    </cofactor>
</comment>
<feature type="domain" description="Xylulose 5-phosphate/Fructose 6-phosphate phosphoketolase C-terminal" evidence="5">
    <location>
        <begin position="594"/>
        <end position="795"/>
    </location>
</feature>
<evidence type="ECO:0000256" key="3">
    <source>
        <dbReference type="ARBA" id="ARBA00023052"/>
    </source>
</evidence>
<keyword evidence="8" id="KW-1185">Reference proteome</keyword>
<evidence type="ECO:0000259" key="5">
    <source>
        <dbReference type="Pfam" id="PF09363"/>
    </source>
</evidence>
<sequence>MTATFDQQELVRKLAAPDDAEVAGLDAWWRANNYLTVGQIYLQGNPLLREPLTSEHIKPRLLGHWGTSPGLSFVYAHVSRLIKQTGQQAIYLAGPGHGGPALVAAGYLEGTYSEIYPKVSQDEGGLLKLFRQFSSPGGIPSHVSVTTPGSIHEGGELGYVLVHAFGAVMDNPDLLAIAVVGDGEAETGPLEGSWKGVSFINPEHDGAVLPILHLNGAKIAGPTVLARKDPAEVRKFLEGHGYDVLEIEGEDLPGMHHRFAQTLAEAWGKIKSIQSDARGGTWDGKRPNWPLIIMRTPKGWTGPEKIDGITVTGTWRSHQVPLSGVKGNDEHLAELEKWLKSYKPEELFDASGAPVRQILDVAPPGDLRMSASPHANGGLLTRDLDIPDFRDYGIEVKTPAAERAESTRKLGEMMRDIYSRNPDSFRLFCPDETNSNRLGAVFEVSDRGFMESVTADDVKISNKGRVMEVLSEHNCHGWLEGYNLTGRHGMFATYEAFAMVSASQTVQHGKWLQEASHLPWRAKVPSLNILLTSTAWRNDHNGFSHQGPGLIQVVLNQRGNVARVYLPPDANTLLSVADHCFRSRSYVNLIVIDKQPQLQWLTMDQAIEHCRQGAGIWEWAGNDDGGSDPDIVLACAGDVVTMETVAAAQILKEKLPQLKVRVVNVVNLMTLPRPKDHPHGMSETLFRELFTETVDVVFSFHGYPGAIHQLVHGRPDADRFRVRGFIEQGTTTTPFDMTVRNRASRYHLVMDAINNAKRLPAGASELKAWCEKQLEKHEKYVVEHLEDMPEVRDWSLGDWAEH</sequence>
<dbReference type="InterPro" id="IPR018969">
    <property type="entry name" value="Xul5P/Fru6P_PKetolase_C"/>
</dbReference>
<evidence type="ECO:0000259" key="6">
    <source>
        <dbReference type="Pfam" id="PF09364"/>
    </source>
</evidence>
<dbReference type="Pfam" id="PF09364">
    <property type="entry name" value="XFP_N"/>
    <property type="match status" value="1"/>
</dbReference>
<evidence type="ECO:0000256" key="2">
    <source>
        <dbReference type="ARBA" id="ARBA00005623"/>
    </source>
</evidence>
<organism evidence="7 8">
    <name type="scientific">Actinoplanes couchii</name>
    <dbReference type="NCBI Taxonomy" id="403638"/>
    <lineage>
        <taxon>Bacteria</taxon>
        <taxon>Bacillati</taxon>
        <taxon>Actinomycetota</taxon>
        <taxon>Actinomycetes</taxon>
        <taxon>Micromonosporales</taxon>
        <taxon>Micromonosporaceae</taxon>
        <taxon>Actinoplanes</taxon>
    </lineage>
</organism>
<dbReference type="PIRSF" id="PIRSF017245">
    <property type="entry name" value="Phosphoketolase"/>
    <property type="match status" value="1"/>
</dbReference>
<gene>
    <name evidence="7" type="ORF">Aco03nite_095410</name>
</gene>
<name>A0ABQ3XRJ4_9ACTN</name>
<keyword evidence="4" id="KW-0456">Lyase</keyword>
<dbReference type="InterPro" id="IPR019790">
    <property type="entry name" value="Xul5P/Fru6P_PKetolase_CS"/>
</dbReference>
<dbReference type="InterPro" id="IPR029061">
    <property type="entry name" value="THDP-binding"/>
</dbReference>
<dbReference type="SUPFAM" id="SSF52518">
    <property type="entry name" value="Thiamin diphosphate-binding fold (THDP-binding)"/>
    <property type="match status" value="2"/>
</dbReference>